<keyword evidence="6 10" id="KW-0732">Signal</keyword>
<dbReference type="SUPFAM" id="SSF89392">
    <property type="entry name" value="Prokaryotic lipoproteins and lipoprotein localization factors"/>
    <property type="match status" value="1"/>
</dbReference>
<evidence type="ECO:0000256" key="10">
    <source>
        <dbReference type="HAMAP-Rule" id="MF_00240"/>
    </source>
</evidence>
<dbReference type="NCBIfam" id="TIGR00547">
    <property type="entry name" value="lolA"/>
    <property type="match status" value="1"/>
</dbReference>
<dbReference type="PANTHER" id="PTHR35869:SF1">
    <property type="entry name" value="OUTER-MEMBRANE LIPOPROTEIN CARRIER PROTEIN"/>
    <property type="match status" value="1"/>
</dbReference>
<feature type="signal peptide" evidence="10">
    <location>
        <begin position="1"/>
        <end position="28"/>
    </location>
</feature>
<evidence type="ECO:0000256" key="3">
    <source>
        <dbReference type="ARBA" id="ARBA00011245"/>
    </source>
</evidence>
<evidence type="ECO:0000313" key="12">
    <source>
        <dbReference type="Proteomes" id="UP001595897"/>
    </source>
</evidence>
<dbReference type="EMBL" id="JBHSGU010000002">
    <property type="protein sequence ID" value="MFC4699333.1"/>
    <property type="molecule type" value="Genomic_DNA"/>
</dbReference>
<keyword evidence="5 10" id="KW-0813">Transport</keyword>
<dbReference type="InterPro" id="IPR029046">
    <property type="entry name" value="LolA/LolB/LppX"/>
</dbReference>
<keyword evidence="11" id="KW-0449">Lipoprotein</keyword>
<evidence type="ECO:0000256" key="2">
    <source>
        <dbReference type="ARBA" id="ARBA00007615"/>
    </source>
</evidence>
<dbReference type="Gene3D" id="2.50.20.10">
    <property type="entry name" value="Lipoprotein localisation LolA/LolB/LppX"/>
    <property type="match status" value="1"/>
</dbReference>
<comment type="function">
    <text evidence="10">Participates in the translocation of lipoproteins from the inner membrane to the outer membrane. Only forms a complex with a lipoprotein if the residue after the N-terminal Cys is not an aspartate (The Asp acts as a targeting signal to indicate that the lipoprotein should stay in the inner membrane).</text>
</comment>
<dbReference type="Proteomes" id="UP001595897">
    <property type="component" value="Unassembled WGS sequence"/>
</dbReference>
<evidence type="ECO:0000256" key="4">
    <source>
        <dbReference type="ARBA" id="ARBA00014035"/>
    </source>
</evidence>
<reference evidence="12" key="1">
    <citation type="journal article" date="2019" name="Int. J. Syst. Evol. Microbiol.">
        <title>The Global Catalogue of Microorganisms (GCM) 10K type strain sequencing project: providing services to taxonomists for standard genome sequencing and annotation.</title>
        <authorList>
            <consortium name="The Broad Institute Genomics Platform"/>
            <consortium name="The Broad Institute Genome Sequencing Center for Infectious Disease"/>
            <person name="Wu L."/>
            <person name="Ma J."/>
        </authorList>
    </citation>
    <scope>NUCLEOTIDE SEQUENCE [LARGE SCALE GENOMIC DNA]</scope>
    <source>
        <strain evidence="12">KACC 12507</strain>
    </source>
</reference>
<keyword evidence="9 10" id="KW-0143">Chaperone</keyword>
<proteinExistence type="inferred from homology"/>
<protein>
    <recommendedName>
        <fullName evidence="4 10">Outer-membrane lipoprotein carrier protein</fullName>
    </recommendedName>
</protein>
<comment type="similarity">
    <text evidence="2 10">Belongs to the LolA family.</text>
</comment>
<keyword evidence="12" id="KW-1185">Reference proteome</keyword>
<comment type="subunit">
    <text evidence="3 10">Monomer.</text>
</comment>
<keyword evidence="7 10" id="KW-0574">Periplasm</keyword>
<evidence type="ECO:0000256" key="8">
    <source>
        <dbReference type="ARBA" id="ARBA00022927"/>
    </source>
</evidence>
<evidence type="ECO:0000313" key="11">
    <source>
        <dbReference type="EMBL" id="MFC4699333.1"/>
    </source>
</evidence>
<evidence type="ECO:0000256" key="6">
    <source>
        <dbReference type="ARBA" id="ARBA00022729"/>
    </source>
</evidence>
<evidence type="ECO:0000256" key="5">
    <source>
        <dbReference type="ARBA" id="ARBA00022448"/>
    </source>
</evidence>
<dbReference type="RefSeq" id="WP_382406082.1">
    <property type="nucleotide sequence ID" value="NZ_JBHSGU010000002.1"/>
</dbReference>
<evidence type="ECO:0000256" key="1">
    <source>
        <dbReference type="ARBA" id="ARBA00004418"/>
    </source>
</evidence>
<evidence type="ECO:0000256" key="7">
    <source>
        <dbReference type="ARBA" id="ARBA00022764"/>
    </source>
</evidence>
<gene>
    <name evidence="10 11" type="primary">lolA</name>
    <name evidence="11" type="ORF">ACFO4O_04060</name>
</gene>
<keyword evidence="8 10" id="KW-0653">Protein transport</keyword>
<dbReference type="InterPro" id="IPR004564">
    <property type="entry name" value="OM_lipoprot_carrier_LolA-like"/>
</dbReference>
<comment type="caution">
    <text evidence="11">The sequence shown here is derived from an EMBL/GenBank/DDBJ whole genome shotgun (WGS) entry which is preliminary data.</text>
</comment>
<dbReference type="PANTHER" id="PTHR35869">
    <property type="entry name" value="OUTER-MEMBRANE LIPOPROTEIN CARRIER PROTEIN"/>
    <property type="match status" value="1"/>
</dbReference>
<comment type="subcellular location">
    <subcellularLocation>
        <location evidence="1 10">Periplasm</location>
    </subcellularLocation>
</comment>
<evidence type="ECO:0000256" key="9">
    <source>
        <dbReference type="ARBA" id="ARBA00023186"/>
    </source>
</evidence>
<dbReference type="InterPro" id="IPR018323">
    <property type="entry name" value="OM_lipoprot_carrier_LolA_Pbac"/>
</dbReference>
<dbReference type="CDD" id="cd16325">
    <property type="entry name" value="LolA"/>
    <property type="match status" value="1"/>
</dbReference>
<feature type="chain" id="PRO_5044939425" description="Outer-membrane lipoprotein carrier protein" evidence="10">
    <location>
        <begin position="29"/>
        <end position="216"/>
    </location>
</feature>
<sequence length="216" mass="24487" precursor="true">MHMFSVRHLCRQGLVLLFACTMSFSSLAQQSEAQASLKKILGELTSYKADFVQKIVDAQGEVLQQSEGKIWLNKPKQLRWEVSKPDESLFVADGEVIFNVDHFVEQVSLIDQESIVDNNPLMLLISDDESAWQGITVSQAGTDYVLDSKDVNTNIVQLRLSFENKVLAALVSVDRQQQRNEITFLNRVLNPEIPQNTFVPNYPNSYLIDDQRKANP</sequence>
<organism evidence="11 12">
    <name type="scientific">Glaciecola siphonariae</name>
    <dbReference type="NCBI Taxonomy" id="521012"/>
    <lineage>
        <taxon>Bacteria</taxon>
        <taxon>Pseudomonadati</taxon>
        <taxon>Pseudomonadota</taxon>
        <taxon>Gammaproteobacteria</taxon>
        <taxon>Alteromonadales</taxon>
        <taxon>Alteromonadaceae</taxon>
        <taxon>Glaciecola</taxon>
    </lineage>
</organism>
<accession>A0ABV9LV64</accession>
<name>A0ABV9LV64_9ALTE</name>
<dbReference type="Pfam" id="PF03548">
    <property type="entry name" value="LolA"/>
    <property type="match status" value="1"/>
</dbReference>
<dbReference type="HAMAP" id="MF_00240">
    <property type="entry name" value="LolA"/>
    <property type="match status" value="1"/>
</dbReference>